<keyword evidence="3" id="KW-1003">Cell membrane</keyword>
<dbReference type="GO" id="GO:0005886">
    <property type="term" value="C:plasma membrane"/>
    <property type="evidence" value="ECO:0007669"/>
    <property type="project" value="UniProtKB-SubCell"/>
</dbReference>
<protein>
    <submittedName>
        <fullName evidence="7">EamA-like transporter family protein</fullName>
    </submittedName>
</protein>
<dbReference type="SUPFAM" id="SSF103481">
    <property type="entry name" value="Multidrug resistance efflux transporter EmrE"/>
    <property type="match status" value="2"/>
</dbReference>
<dbReference type="InterPro" id="IPR037185">
    <property type="entry name" value="EmrE-like"/>
</dbReference>
<dbReference type="InterPro" id="IPR050638">
    <property type="entry name" value="AA-Vitamin_Transporters"/>
</dbReference>
<dbReference type="EMBL" id="AP017312">
    <property type="protein sequence ID" value="BAU26323.1"/>
    <property type="molecule type" value="Genomic_DNA"/>
</dbReference>
<evidence type="ECO:0000256" key="4">
    <source>
        <dbReference type="ARBA" id="ARBA00022692"/>
    </source>
</evidence>
<dbReference type="InterPro" id="IPR000620">
    <property type="entry name" value="EamA_dom"/>
</dbReference>
<comment type="subcellular location">
    <subcellularLocation>
        <location evidence="1">Cell membrane</location>
        <topology evidence="1">Multi-pass membrane protein</topology>
    </subcellularLocation>
</comment>
<evidence type="ECO:0000256" key="3">
    <source>
        <dbReference type="ARBA" id="ARBA00022475"/>
    </source>
</evidence>
<keyword evidence="6" id="KW-0472">Membrane</keyword>
<gene>
    <name evidence="7" type="ORF">CB4_00437</name>
</gene>
<evidence type="ECO:0000256" key="6">
    <source>
        <dbReference type="ARBA" id="ARBA00023136"/>
    </source>
</evidence>
<evidence type="ECO:0000256" key="5">
    <source>
        <dbReference type="ARBA" id="ARBA00022989"/>
    </source>
</evidence>
<dbReference type="RefSeq" id="WP_096463382.1">
    <property type="nucleotide sequence ID" value="NZ_AP017312.1"/>
</dbReference>
<keyword evidence="4" id="KW-0812">Transmembrane</keyword>
<name>A0A0U5C3X7_9BACL</name>
<evidence type="ECO:0000256" key="1">
    <source>
        <dbReference type="ARBA" id="ARBA00004651"/>
    </source>
</evidence>
<proteinExistence type="inferred from homology"/>
<dbReference type="Pfam" id="PF00892">
    <property type="entry name" value="EamA"/>
    <property type="match status" value="2"/>
</dbReference>
<evidence type="ECO:0000256" key="2">
    <source>
        <dbReference type="ARBA" id="ARBA00007362"/>
    </source>
</evidence>
<sequence>MIEHKQQKKAYLAAILNAFIIGFAFIFVKLALTITNPVDTLAHRFTVSFVVASIPIIFGWIRLNIKVKDIVSILPLALFYPALFFTFQVFGLAYTSSSEAGIIHATVPIFTMVLATYFLKEYTSQWQKIFTLLSVVGVAYIFAMKGINLETTNSKGTILILLSALSFAGYSVLARKMSQKFSVIDLTYMMTTIGFLFFNGMSVIRHVSEGTLTLFFAPFSNPLFVLSILFLGVLSSLVTSFLSNYALSQIEASKISVFNNLSTLVTIVAGVIFLQEKLEYFHLIGAFMIILGVVGTNLLEPKKAKVRS</sequence>
<keyword evidence="5" id="KW-1133">Transmembrane helix</keyword>
<accession>A0A0U5C3X7</accession>
<comment type="similarity">
    <text evidence="2">Belongs to the EamA transporter family.</text>
</comment>
<dbReference type="Gene3D" id="1.10.3730.20">
    <property type="match status" value="1"/>
</dbReference>
<dbReference type="Proteomes" id="UP000217696">
    <property type="component" value="Chromosome"/>
</dbReference>
<organism evidence="7 8">
    <name type="scientific">Aneurinibacillus soli</name>
    <dbReference type="NCBI Taxonomy" id="1500254"/>
    <lineage>
        <taxon>Bacteria</taxon>
        <taxon>Bacillati</taxon>
        <taxon>Bacillota</taxon>
        <taxon>Bacilli</taxon>
        <taxon>Bacillales</taxon>
        <taxon>Paenibacillaceae</taxon>
        <taxon>Aneurinibacillus group</taxon>
        <taxon>Aneurinibacillus</taxon>
    </lineage>
</organism>
<dbReference type="OrthoDB" id="1682095at2"/>
<evidence type="ECO:0000313" key="8">
    <source>
        <dbReference type="Proteomes" id="UP000217696"/>
    </source>
</evidence>
<keyword evidence="8" id="KW-1185">Reference proteome</keyword>
<dbReference type="PANTHER" id="PTHR32322">
    <property type="entry name" value="INNER MEMBRANE TRANSPORTER"/>
    <property type="match status" value="1"/>
</dbReference>
<dbReference type="PANTHER" id="PTHR32322:SF18">
    <property type="entry name" value="S-ADENOSYLMETHIONINE_S-ADENOSYLHOMOCYSTEINE TRANSPORTER"/>
    <property type="match status" value="1"/>
</dbReference>
<dbReference type="AlphaFoldDB" id="A0A0U5C3X7"/>
<reference evidence="7 8" key="1">
    <citation type="submission" date="2015-12" db="EMBL/GenBank/DDBJ databases">
        <title>Genome sequence of Aneurinibacillus soli.</title>
        <authorList>
            <person name="Lee J.S."/>
            <person name="Lee K.C."/>
            <person name="Kim K.K."/>
            <person name="Lee B.W."/>
        </authorList>
    </citation>
    <scope>NUCLEOTIDE SEQUENCE [LARGE SCALE GENOMIC DNA]</scope>
    <source>
        <strain evidence="7 8">CB4</strain>
    </source>
</reference>
<dbReference type="KEGG" id="asoc:CB4_00437"/>
<evidence type="ECO:0000313" key="7">
    <source>
        <dbReference type="EMBL" id="BAU26323.1"/>
    </source>
</evidence>